<dbReference type="AlphaFoldDB" id="A0A0L8HMP3"/>
<accession>A0A0L8HMP3</accession>
<sequence length="510" mass="59021">MNRVLHQYIFVVTIFLWITLSNGCLQTAVGEFMNCTAKLNISVSLETNRIALKHQMSVICKMGPNDKQVFQSCFDTLKRCDQFMIIADTLGTNIMNFVEASEKLCGDEDVILDNMPCLIPKIMAVATNTSTNETKEFQQLYKKGNDLFMQVMLRKILREEYNRKYCPLLVEGIEKVADFRCPEKFTKIIQNYAYDIMSDTCRSINNIASSVTMSPQIPSSNGCMGEAIDRYRKCLSDLNPNLSLHKLSPKGQMEFMCKIAKSEDKYQLTLCFTHFKTCEQFSRTVDILGFEISRWMETFEKLCQYENVLLEDMPCFLQNIMNLFNNNSKNELKEFQLLFEKGRRLFMQQEQNEITREEYYRKYCPLLKDGIGKLTDFNCPENFIKIIQNNSYYIMSDKCRSINNIGSSVNIFRWIPMGDGCMEKDIGEFQKCTSKLSFTAGKLSLRNQIELMCKKGSKTNELLHSCYDNLKKCDQIRTISDLLGINISRLTETDEKLCKNEEGKVKFSSC</sequence>
<name>A0A0L8HMP3_OCTBM</name>
<protein>
    <recommendedName>
        <fullName evidence="3">DUF19 domain-containing protein</fullName>
    </recommendedName>
</protein>
<feature type="chain" id="PRO_5005583792" description="DUF19 domain-containing protein" evidence="1">
    <location>
        <begin position="24"/>
        <end position="510"/>
    </location>
</feature>
<dbReference type="KEGG" id="obi:106869700"/>
<keyword evidence="1" id="KW-0732">Signal</keyword>
<gene>
    <name evidence="2" type="ORF">OCBIM_22011091mg</name>
</gene>
<proteinExistence type="predicted"/>
<reference evidence="2" key="1">
    <citation type="submission" date="2015-07" db="EMBL/GenBank/DDBJ databases">
        <title>MeaNS - Measles Nucleotide Surveillance Program.</title>
        <authorList>
            <person name="Tran T."/>
            <person name="Druce J."/>
        </authorList>
    </citation>
    <scope>NUCLEOTIDE SEQUENCE</scope>
    <source>
        <strain evidence="2">UCB-OBI-ISO-001</strain>
        <tissue evidence="2">Gonad</tissue>
    </source>
</reference>
<evidence type="ECO:0000256" key="1">
    <source>
        <dbReference type="SAM" id="SignalP"/>
    </source>
</evidence>
<evidence type="ECO:0008006" key="3">
    <source>
        <dbReference type="Google" id="ProtNLM"/>
    </source>
</evidence>
<dbReference type="EMBL" id="KQ417747">
    <property type="protein sequence ID" value="KOF90498.1"/>
    <property type="molecule type" value="Genomic_DNA"/>
</dbReference>
<feature type="signal peptide" evidence="1">
    <location>
        <begin position="1"/>
        <end position="23"/>
    </location>
</feature>
<organism evidence="2">
    <name type="scientific">Octopus bimaculoides</name>
    <name type="common">California two-spotted octopus</name>
    <dbReference type="NCBI Taxonomy" id="37653"/>
    <lineage>
        <taxon>Eukaryota</taxon>
        <taxon>Metazoa</taxon>
        <taxon>Spiralia</taxon>
        <taxon>Lophotrochozoa</taxon>
        <taxon>Mollusca</taxon>
        <taxon>Cephalopoda</taxon>
        <taxon>Coleoidea</taxon>
        <taxon>Octopodiformes</taxon>
        <taxon>Octopoda</taxon>
        <taxon>Incirrata</taxon>
        <taxon>Octopodidae</taxon>
        <taxon>Octopus</taxon>
    </lineage>
</organism>
<evidence type="ECO:0000313" key="2">
    <source>
        <dbReference type="EMBL" id="KOF90498.1"/>
    </source>
</evidence>
<dbReference type="OrthoDB" id="10385223at2759"/>